<feature type="domain" description="YbaK/aminoacyl-tRNA synthetase-associated" evidence="2">
    <location>
        <begin position="73"/>
        <end position="203"/>
    </location>
</feature>
<dbReference type="FunFam" id="3.90.960.10:FF:000005">
    <property type="entry name" value="Putative prolyl-tRNA synthetase"/>
    <property type="match status" value="1"/>
</dbReference>
<dbReference type="InterPro" id="IPR040285">
    <property type="entry name" value="ProX/PRXD1"/>
</dbReference>
<organism evidence="3">
    <name type="scientific">marine metagenome</name>
    <dbReference type="NCBI Taxonomy" id="408172"/>
    <lineage>
        <taxon>unclassified sequences</taxon>
        <taxon>metagenomes</taxon>
        <taxon>ecological metagenomes</taxon>
    </lineage>
</organism>
<comment type="similarity">
    <text evidence="1">Belongs to the PRORSD1 family.</text>
</comment>
<proteinExistence type="inferred from homology"/>
<dbReference type="AlphaFoldDB" id="A0A381PK15"/>
<evidence type="ECO:0000259" key="2">
    <source>
        <dbReference type="Pfam" id="PF04073"/>
    </source>
</evidence>
<gene>
    <name evidence="3" type="ORF">METZ01_LOCUS19371</name>
</gene>
<dbReference type="InterPro" id="IPR036754">
    <property type="entry name" value="YbaK/aa-tRNA-synt-asso_dom_sf"/>
</dbReference>
<protein>
    <recommendedName>
        <fullName evidence="2">YbaK/aminoacyl-tRNA synthetase-associated domain-containing protein</fullName>
    </recommendedName>
</protein>
<dbReference type="Gene3D" id="3.90.960.10">
    <property type="entry name" value="YbaK/aminoacyl-tRNA synthetase-associated domain"/>
    <property type="match status" value="1"/>
</dbReference>
<dbReference type="Pfam" id="PF04073">
    <property type="entry name" value="tRNA_edit"/>
    <property type="match status" value="1"/>
</dbReference>
<dbReference type="GO" id="GO:0002161">
    <property type="term" value="F:aminoacyl-tRNA deacylase activity"/>
    <property type="evidence" value="ECO:0007669"/>
    <property type="project" value="InterPro"/>
</dbReference>
<dbReference type="SUPFAM" id="SSF55826">
    <property type="entry name" value="YbaK/ProRS associated domain"/>
    <property type="match status" value="1"/>
</dbReference>
<reference evidence="3" key="1">
    <citation type="submission" date="2018-05" db="EMBL/GenBank/DDBJ databases">
        <authorList>
            <person name="Lanie J.A."/>
            <person name="Ng W.-L."/>
            <person name="Kazmierczak K.M."/>
            <person name="Andrzejewski T.M."/>
            <person name="Davidsen T.M."/>
            <person name="Wayne K.J."/>
            <person name="Tettelin H."/>
            <person name="Glass J.I."/>
            <person name="Rusch D."/>
            <person name="Podicherti R."/>
            <person name="Tsui H.-C.T."/>
            <person name="Winkler M.E."/>
        </authorList>
    </citation>
    <scope>NUCLEOTIDE SEQUENCE</scope>
</reference>
<feature type="non-terminal residue" evidence="3">
    <location>
        <position position="1"/>
    </location>
</feature>
<accession>A0A381PK15</accession>
<dbReference type="PANTHER" id="PTHR31423:SF3">
    <property type="entry name" value="PROLYL-TRNA SYNTHETASE ASSOCIATED DOMAIN-CONTAINING PROTEIN 1-RELATED"/>
    <property type="match status" value="1"/>
</dbReference>
<sequence>VQENSSVCGKIEATHTFNHHPAIIASCLMVEISTPMNINHKSMMLDDGSKPCSRTTLLELLSALKIEHKTVSHEAMFTVAQSKSLRETDPHGGYTKNLFMRNKKGVMWLITCNEDRRIDLKALAAAMGYTGSNSRFSFASEDRLGRHLGVSPGAVSPLALINDTGNLVQFAIDISLLDHEVIHLHPLDNHHTTTISVQDLIQFAQYTGHKPARLEFDPFGGVSRFSTAEQST</sequence>
<name>A0A381PK15_9ZZZZ</name>
<dbReference type="CDD" id="cd04335">
    <property type="entry name" value="PrdX_deacylase"/>
    <property type="match status" value="1"/>
</dbReference>
<dbReference type="InterPro" id="IPR007214">
    <property type="entry name" value="YbaK/aa-tRNA-synth-assoc-dom"/>
</dbReference>
<evidence type="ECO:0000256" key="1">
    <source>
        <dbReference type="ARBA" id="ARBA00010201"/>
    </source>
</evidence>
<dbReference type="PANTHER" id="PTHR31423">
    <property type="entry name" value="YBAK DOMAIN-CONTAINING PROTEIN"/>
    <property type="match status" value="1"/>
</dbReference>
<dbReference type="EMBL" id="UINC01000986">
    <property type="protein sequence ID" value="SUZ66517.1"/>
    <property type="molecule type" value="Genomic_DNA"/>
</dbReference>
<evidence type="ECO:0000313" key="3">
    <source>
        <dbReference type="EMBL" id="SUZ66517.1"/>
    </source>
</evidence>